<organism evidence="1 2">
    <name type="scientific">Araneus ventricosus</name>
    <name type="common">Orbweaver spider</name>
    <name type="synonym">Epeira ventricosa</name>
    <dbReference type="NCBI Taxonomy" id="182803"/>
    <lineage>
        <taxon>Eukaryota</taxon>
        <taxon>Metazoa</taxon>
        <taxon>Ecdysozoa</taxon>
        <taxon>Arthropoda</taxon>
        <taxon>Chelicerata</taxon>
        <taxon>Arachnida</taxon>
        <taxon>Araneae</taxon>
        <taxon>Araneomorphae</taxon>
        <taxon>Entelegynae</taxon>
        <taxon>Araneoidea</taxon>
        <taxon>Araneidae</taxon>
        <taxon>Araneus</taxon>
    </lineage>
</organism>
<name>A0A4Y2N7R2_ARAVE</name>
<sequence>MCETQKTGDGYSLYRRRKPEQGGYTTVTNFPDTNFSLQQSCTANLQACSKVDTTRVKLVLQTHDKLALQGGVALVVTANLWQTRFASEGGDSALLVCHSFASSLTRQICHDNVISSENRTC</sequence>
<keyword evidence="2" id="KW-1185">Reference proteome</keyword>
<dbReference type="EMBL" id="BGPR01008444">
    <property type="protein sequence ID" value="GBN33876.1"/>
    <property type="molecule type" value="Genomic_DNA"/>
</dbReference>
<gene>
    <name evidence="1" type="ORF">AVEN_52651_1</name>
</gene>
<reference evidence="1 2" key="1">
    <citation type="journal article" date="2019" name="Sci. Rep.">
        <title>Orb-weaving spider Araneus ventricosus genome elucidates the spidroin gene catalogue.</title>
        <authorList>
            <person name="Kono N."/>
            <person name="Nakamura H."/>
            <person name="Ohtoshi R."/>
            <person name="Moran D.A.P."/>
            <person name="Shinohara A."/>
            <person name="Yoshida Y."/>
            <person name="Fujiwara M."/>
            <person name="Mori M."/>
            <person name="Tomita M."/>
            <person name="Arakawa K."/>
        </authorList>
    </citation>
    <scope>NUCLEOTIDE SEQUENCE [LARGE SCALE GENOMIC DNA]</scope>
</reference>
<dbReference type="Proteomes" id="UP000499080">
    <property type="component" value="Unassembled WGS sequence"/>
</dbReference>
<dbReference type="AlphaFoldDB" id="A0A4Y2N7R2"/>
<accession>A0A4Y2N7R2</accession>
<evidence type="ECO:0000313" key="2">
    <source>
        <dbReference type="Proteomes" id="UP000499080"/>
    </source>
</evidence>
<comment type="caution">
    <text evidence="1">The sequence shown here is derived from an EMBL/GenBank/DDBJ whole genome shotgun (WGS) entry which is preliminary data.</text>
</comment>
<evidence type="ECO:0000313" key="1">
    <source>
        <dbReference type="EMBL" id="GBN33876.1"/>
    </source>
</evidence>
<proteinExistence type="predicted"/>
<protein>
    <submittedName>
        <fullName evidence="1">Uncharacterized protein</fullName>
    </submittedName>
</protein>